<feature type="non-terminal residue" evidence="1">
    <location>
        <position position="740"/>
    </location>
</feature>
<dbReference type="AlphaFoldDB" id="A0A5J4UAB3"/>
<accession>A0A5J4UAB3</accession>
<comment type="caution">
    <text evidence="1">The sequence shown here is derived from an EMBL/GenBank/DDBJ whole genome shotgun (WGS) entry which is preliminary data.</text>
</comment>
<organism evidence="1 2">
    <name type="scientific">Streblomastix strix</name>
    <dbReference type="NCBI Taxonomy" id="222440"/>
    <lineage>
        <taxon>Eukaryota</taxon>
        <taxon>Metamonada</taxon>
        <taxon>Preaxostyla</taxon>
        <taxon>Oxymonadida</taxon>
        <taxon>Streblomastigidae</taxon>
        <taxon>Streblomastix</taxon>
    </lineage>
</organism>
<dbReference type="EMBL" id="SNRW01018958">
    <property type="protein sequence ID" value="KAA6366842.1"/>
    <property type="molecule type" value="Genomic_DNA"/>
</dbReference>
<name>A0A5J4UAB3_9EUKA</name>
<sequence>EKPVDFAKVTQFQPYKEGNSASDSSFLSVSKEGLEKLKVAKALTEDEINCKIVQQTRGFHSSLGIIAKVMNDVDIAPSVTYMVAASPWKVKYINVPDEDKMQFKDIEVIQSCYDDDDNYLYTSLQYGLHKTGISDSECFPNTGIPADITKCADGETKPEIYLQDYSVGGFEHADVETMKEMLIRFGMIYSYNYGIIIGWENNNWVVAEKRQDTSYFWKTPLILNFKYEGMIFVKINDQQPQIDCSDLSDKTKEECKCVDNDPRDECKPSECTSSSSVPDQGCICTGTNHPNKCICPEDTTSLVQIPTDQCKCVDNDPRDECKPIEEDPKPSEEEPAIDDYPEFVADETNTKKVVNDEQERDPETNTFENKINDAIDDKRTSLDIKVVSNEIYEEKSIQVTDGQQYILEPDNNINKPPVLRHSEKNEDQSAPIYEPLVVLSGTGFMEIKSFIIQHFQQSTLQPLLYSEQDGSLLLNNVTVSGYQFEKQTTGEIRTSVGSEKSSPYLHSTGKLVVLIDVVFNPSQFKGCNAILLTGSNNQIKNQFKTQNSQFQVLNNNKDKMSFLEALYFTIVIKSSSFQGIDVNAINANKVITNAVQKDTCEWSYASVNIVDSTSFFDSVIFSNLGNGALRIGNKGLVTLKDSVSFYGNNPIDTNGNKKSIARNIICKGVSGGSAQLLANTSSFKEASGEVSKNKWVLADKDYCIISGSLNNEKTLLFTPEIQSITAKGNKDKTGIDVELK</sequence>
<evidence type="ECO:0000313" key="1">
    <source>
        <dbReference type="EMBL" id="KAA6366842.1"/>
    </source>
</evidence>
<dbReference type="Proteomes" id="UP000324800">
    <property type="component" value="Unassembled WGS sequence"/>
</dbReference>
<gene>
    <name evidence="1" type="ORF">EZS28_037631</name>
</gene>
<reference evidence="1 2" key="1">
    <citation type="submission" date="2019-03" db="EMBL/GenBank/DDBJ databases">
        <title>Single cell metagenomics reveals metabolic interactions within the superorganism composed of flagellate Streblomastix strix and complex community of Bacteroidetes bacteria on its surface.</title>
        <authorList>
            <person name="Treitli S.C."/>
            <person name="Kolisko M."/>
            <person name="Husnik F."/>
            <person name="Keeling P."/>
            <person name="Hampl V."/>
        </authorList>
    </citation>
    <scope>NUCLEOTIDE SEQUENCE [LARGE SCALE GENOMIC DNA]</scope>
    <source>
        <strain evidence="1">ST1C</strain>
    </source>
</reference>
<feature type="non-terminal residue" evidence="1">
    <location>
        <position position="1"/>
    </location>
</feature>
<evidence type="ECO:0000313" key="2">
    <source>
        <dbReference type="Proteomes" id="UP000324800"/>
    </source>
</evidence>
<protein>
    <submittedName>
        <fullName evidence="1">Uncharacterized protein</fullName>
    </submittedName>
</protein>
<proteinExistence type="predicted"/>